<keyword evidence="5" id="KW-1185">Reference proteome</keyword>
<evidence type="ECO:0000256" key="1">
    <source>
        <dbReference type="ARBA" id="ARBA00023125"/>
    </source>
</evidence>
<dbReference type="Gene3D" id="2.40.50.140">
    <property type="entry name" value="Nucleic acid-binding proteins"/>
    <property type="match status" value="1"/>
</dbReference>
<dbReference type="InterPro" id="IPR000424">
    <property type="entry name" value="Primosome_PriB/ssb"/>
</dbReference>
<dbReference type="RefSeq" id="WP_134109924.1">
    <property type="nucleotide sequence ID" value="NZ_SOCN01000001.1"/>
</dbReference>
<dbReference type="InterPro" id="IPR012340">
    <property type="entry name" value="NA-bd_OB-fold"/>
</dbReference>
<comment type="subunit">
    <text evidence="2">Homotetramer.</text>
</comment>
<dbReference type="AlphaFoldDB" id="A0A4R7UCD3"/>
<dbReference type="PANTHER" id="PTHR10302">
    <property type="entry name" value="SINGLE-STRANDED DNA-BINDING PROTEIN"/>
    <property type="match status" value="1"/>
</dbReference>
<proteinExistence type="inferred from homology"/>
<dbReference type="PROSITE" id="PS50935">
    <property type="entry name" value="SSB"/>
    <property type="match status" value="1"/>
</dbReference>
<dbReference type="Proteomes" id="UP000295757">
    <property type="component" value="Unassembled WGS sequence"/>
</dbReference>
<dbReference type="GO" id="GO:0006260">
    <property type="term" value="P:DNA replication"/>
    <property type="evidence" value="ECO:0007669"/>
    <property type="project" value="InterPro"/>
</dbReference>
<comment type="caution">
    <text evidence="4">The sequence shown here is derived from an EMBL/GenBank/DDBJ whole genome shotgun (WGS) entry which is preliminary data.</text>
</comment>
<gene>
    <name evidence="4" type="ORF">BCF59_0022</name>
</gene>
<name>A0A4R7UCD3_9BACT</name>
<dbReference type="CDD" id="cd04496">
    <property type="entry name" value="SSB_OBF"/>
    <property type="match status" value="1"/>
</dbReference>
<comment type="caution">
    <text evidence="2">Lacks conserved residue(s) required for the propagation of feature annotation.</text>
</comment>
<dbReference type="SUPFAM" id="SSF50249">
    <property type="entry name" value="Nucleic acid-binding proteins"/>
    <property type="match status" value="1"/>
</dbReference>
<dbReference type="Pfam" id="PF00436">
    <property type="entry name" value="SSB"/>
    <property type="match status" value="1"/>
</dbReference>
<reference evidence="4 5" key="1">
    <citation type="submission" date="2019-03" db="EMBL/GenBank/DDBJ databases">
        <title>Genomic Encyclopedia of Archaeal and Bacterial Type Strains, Phase II (KMG-II): from individual species to whole genera.</title>
        <authorList>
            <person name="Goeker M."/>
        </authorList>
    </citation>
    <scope>NUCLEOTIDE SEQUENCE [LARGE SCALE GENOMIC DNA]</scope>
    <source>
        <strain evidence="4 5">ATCC 35214</strain>
    </source>
</reference>
<dbReference type="HAMAP" id="MF_00984">
    <property type="entry name" value="SSB"/>
    <property type="match status" value="1"/>
</dbReference>
<dbReference type="PANTHER" id="PTHR10302:SF27">
    <property type="entry name" value="SINGLE-STRANDED DNA-BINDING PROTEIN"/>
    <property type="match status" value="1"/>
</dbReference>
<sequence>MNKVILIGRTTTDIELNSTSSGTPYVRLTLAVQRRIQSKNDVTDFIPLVAWGTNAVLFKNSVPKGSLIAIEGTLQSNSYVSSKTNQTIRALDVHVDNITFLESKRVTDERLKQRGTFDDFTKKTTYENPTFTSFNNTNQFSKDVNLSTNLNTENSKNEVFENKKSVDEKLHDLDDLDIVDEDIDVFN</sequence>
<protein>
    <recommendedName>
        <fullName evidence="2 3">Single-stranded DNA-binding protein</fullName>
        <shortName evidence="2">SSB</shortName>
    </recommendedName>
</protein>
<dbReference type="EMBL" id="SOCN01000001">
    <property type="protein sequence ID" value="TDV24078.1"/>
    <property type="molecule type" value="Genomic_DNA"/>
</dbReference>
<evidence type="ECO:0000313" key="5">
    <source>
        <dbReference type="Proteomes" id="UP000295757"/>
    </source>
</evidence>
<keyword evidence="1 2" id="KW-0238">DNA-binding</keyword>
<evidence type="ECO:0000256" key="3">
    <source>
        <dbReference type="RuleBase" id="RU000524"/>
    </source>
</evidence>
<evidence type="ECO:0000313" key="4">
    <source>
        <dbReference type="EMBL" id="TDV24078.1"/>
    </source>
</evidence>
<accession>A0A4R7UCD3</accession>
<dbReference type="GO" id="GO:0009295">
    <property type="term" value="C:nucleoid"/>
    <property type="evidence" value="ECO:0007669"/>
    <property type="project" value="TreeGrafter"/>
</dbReference>
<evidence type="ECO:0000256" key="2">
    <source>
        <dbReference type="HAMAP-Rule" id="MF_00984"/>
    </source>
</evidence>
<dbReference type="InterPro" id="IPR011344">
    <property type="entry name" value="ssDNA-bd"/>
</dbReference>
<dbReference type="OrthoDB" id="9809878at2"/>
<dbReference type="GO" id="GO:0003697">
    <property type="term" value="F:single-stranded DNA binding"/>
    <property type="evidence" value="ECO:0007669"/>
    <property type="project" value="UniProtKB-UniRule"/>
</dbReference>
<dbReference type="NCBIfam" id="TIGR00621">
    <property type="entry name" value="ssb"/>
    <property type="match status" value="1"/>
</dbReference>
<organism evidence="4 5">
    <name type="scientific">Mycoplasmopsis mustelae</name>
    <dbReference type="NCBI Taxonomy" id="171289"/>
    <lineage>
        <taxon>Bacteria</taxon>
        <taxon>Bacillati</taxon>
        <taxon>Mycoplasmatota</taxon>
        <taxon>Mycoplasmoidales</taxon>
        <taxon>Metamycoplasmataceae</taxon>
        <taxon>Mycoplasmopsis</taxon>
    </lineage>
</organism>